<dbReference type="AlphaFoldDB" id="A0A8K0WNC3"/>
<dbReference type="CDD" id="cd00067">
    <property type="entry name" value="GAL4"/>
    <property type="match status" value="1"/>
</dbReference>
<sequence>MAYPIPDPESNKRKRGSEDNGSQPPHHPPHHRQLLRQPTPVSSGSAGVLQYFPRPNLERLGLIEGEADTFADILNLMNEYEGALDRQESLAARLGAKLTGPRLLKGIERFFDGPIKTNPPPAPGGHPISWLDVMSFSKTNANEFLLTTLPNGTRCCQFFWKDGRQVEINEDDWRLISTGALDRFSLERPFEEDEVVEMATLDILETRTTFLYKRADEIAARARMLHHRLGNRRRSITRLNKSPDDPNSPYRTLNVLQRSTSGGAAYDLHADLLQQFTAPTAPASPGQVPGGIMSGSSTGQVSPLMYTQSHRTAGQPGRGSIGAASDPGSRVLPDHQTDVLRALITQRTEKLAKGELINPPCDRCRRLRVQCVKHLTACQGCTRKHARCSWKATTEQEVAMIKQEMGIPVDIELEGEREHARIRDNLAADRSQQPLDITPSPRAIEGPSRPSSRGTDQTGIGLGGMYSPKSMPPLRQEAAPERRRTSLPPGPTAPATGRVDAPRETTPRDSMRRAQISSIISGPHESGPPYGTSSQPPARQ</sequence>
<proteinExistence type="predicted"/>
<reference evidence="3" key="1">
    <citation type="journal article" date="2021" name="Nat. Commun.">
        <title>Genetic determinants of endophytism in the Arabidopsis root mycobiome.</title>
        <authorList>
            <person name="Mesny F."/>
            <person name="Miyauchi S."/>
            <person name="Thiergart T."/>
            <person name="Pickel B."/>
            <person name="Atanasova L."/>
            <person name="Karlsson M."/>
            <person name="Huettel B."/>
            <person name="Barry K.W."/>
            <person name="Haridas S."/>
            <person name="Chen C."/>
            <person name="Bauer D."/>
            <person name="Andreopoulos W."/>
            <person name="Pangilinan J."/>
            <person name="LaButti K."/>
            <person name="Riley R."/>
            <person name="Lipzen A."/>
            <person name="Clum A."/>
            <person name="Drula E."/>
            <person name="Henrissat B."/>
            <person name="Kohler A."/>
            <person name="Grigoriev I.V."/>
            <person name="Martin F.M."/>
            <person name="Hacquard S."/>
        </authorList>
    </citation>
    <scope>NUCLEOTIDE SEQUENCE</scope>
    <source>
        <strain evidence="3">MPI-CAGE-CH-0235</strain>
    </source>
</reference>
<evidence type="ECO:0000256" key="2">
    <source>
        <dbReference type="SAM" id="MobiDB-lite"/>
    </source>
</evidence>
<feature type="region of interest" description="Disordered" evidence="2">
    <location>
        <begin position="310"/>
        <end position="329"/>
    </location>
</feature>
<evidence type="ECO:0000313" key="3">
    <source>
        <dbReference type="EMBL" id="KAH7309131.1"/>
    </source>
</evidence>
<evidence type="ECO:0008006" key="5">
    <source>
        <dbReference type="Google" id="ProtNLM"/>
    </source>
</evidence>
<feature type="compositionally biased region" description="Polar residues" evidence="2">
    <location>
        <begin position="531"/>
        <end position="540"/>
    </location>
</feature>
<dbReference type="OrthoDB" id="5422841at2759"/>
<dbReference type="InterPro" id="IPR001138">
    <property type="entry name" value="Zn2Cys6_DnaBD"/>
</dbReference>
<dbReference type="EMBL" id="JAGPNK010000014">
    <property type="protein sequence ID" value="KAH7309131.1"/>
    <property type="molecule type" value="Genomic_DNA"/>
</dbReference>
<protein>
    <recommendedName>
        <fullName evidence="5">Zn(2)-C6 fungal-type domain-containing protein</fullName>
    </recommendedName>
</protein>
<keyword evidence="1" id="KW-0539">Nucleus</keyword>
<dbReference type="GO" id="GO:0008270">
    <property type="term" value="F:zinc ion binding"/>
    <property type="evidence" value="ECO:0007669"/>
    <property type="project" value="InterPro"/>
</dbReference>
<name>A0A8K0WNC3_9HYPO</name>
<feature type="region of interest" description="Disordered" evidence="2">
    <location>
        <begin position="1"/>
        <end position="47"/>
    </location>
</feature>
<feature type="compositionally biased region" description="Polar residues" evidence="2">
    <location>
        <begin position="449"/>
        <end position="458"/>
    </location>
</feature>
<keyword evidence="4" id="KW-1185">Reference proteome</keyword>
<comment type="caution">
    <text evidence="3">The sequence shown here is derived from an EMBL/GenBank/DDBJ whole genome shotgun (WGS) entry which is preliminary data.</text>
</comment>
<evidence type="ECO:0000256" key="1">
    <source>
        <dbReference type="ARBA" id="ARBA00023242"/>
    </source>
</evidence>
<feature type="region of interest" description="Disordered" evidence="2">
    <location>
        <begin position="424"/>
        <end position="540"/>
    </location>
</feature>
<feature type="compositionally biased region" description="Basic and acidic residues" evidence="2">
    <location>
        <begin position="500"/>
        <end position="512"/>
    </location>
</feature>
<dbReference type="Proteomes" id="UP000813444">
    <property type="component" value="Unassembled WGS sequence"/>
</dbReference>
<evidence type="ECO:0000313" key="4">
    <source>
        <dbReference type="Proteomes" id="UP000813444"/>
    </source>
</evidence>
<accession>A0A8K0WNC3</accession>
<gene>
    <name evidence="3" type="ORF">B0I35DRAFT_93944</name>
</gene>
<organism evidence="3 4">
    <name type="scientific">Stachybotrys elegans</name>
    <dbReference type="NCBI Taxonomy" id="80388"/>
    <lineage>
        <taxon>Eukaryota</taxon>
        <taxon>Fungi</taxon>
        <taxon>Dikarya</taxon>
        <taxon>Ascomycota</taxon>
        <taxon>Pezizomycotina</taxon>
        <taxon>Sordariomycetes</taxon>
        <taxon>Hypocreomycetidae</taxon>
        <taxon>Hypocreales</taxon>
        <taxon>Stachybotryaceae</taxon>
        <taxon>Stachybotrys</taxon>
    </lineage>
</organism>
<dbReference type="GO" id="GO:0000981">
    <property type="term" value="F:DNA-binding transcription factor activity, RNA polymerase II-specific"/>
    <property type="evidence" value="ECO:0007669"/>
    <property type="project" value="InterPro"/>
</dbReference>